<protein>
    <submittedName>
        <fullName evidence="1">17177_t:CDS:1</fullName>
    </submittedName>
</protein>
<feature type="non-terminal residue" evidence="1">
    <location>
        <position position="91"/>
    </location>
</feature>
<accession>A0A9N9K216</accession>
<dbReference type="AlphaFoldDB" id="A0A9N9K216"/>
<dbReference type="EMBL" id="CAJVPZ010075812">
    <property type="protein sequence ID" value="CAG8804178.1"/>
    <property type="molecule type" value="Genomic_DNA"/>
</dbReference>
<feature type="non-terminal residue" evidence="1">
    <location>
        <position position="1"/>
    </location>
</feature>
<evidence type="ECO:0000313" key="2">
    <source>
        <dbReference type="Proteomes" id="UP000789396"/>
    </source>
</evidence>
<sequence>MIINSFEDDEFIELKDYIDYFRPMVKQLSKNCEVEPRDGNNFNVIQETKEKLINYFKNKERAVPVDQKNNLIYYRPKEAVYQEIIHLYNSE</sequence>
<name>A0A9N9K216_9GLOM</name>
<organism evidence="1 2">
    <name type="scientific">Racocetra fulgida</name>
    <dbReference type="NCBI Taxonomy" id="60492"/>
    <lineage>
        <taxon>Eukaryota</taxon>
        <taxon>Fungi</taxon>
        <taxon>Fungi incertae sedis</taxon>
        <taxon>Mucoromycota</taxon>
        <taxon>Glomeromycotina</taxon>
        <taxon>Glomeromycetes</taxon>
        <taxon>Diversisporales</taxon>
        <taxon>Gigasporaceae</taxon>
        <taxon>Racocetra</taxon>
    </lineage>
</organism>
<proteinExistence type="predicted"/>
<evidence type="ECO:0000313" key="1">
    <source>
        <dbReference type="EMBL" id="CAG8804178.1"/>
    </source>
</evidence>
<gene>
    <name evidence="1" type="ORF">RFULGI_LOCUS18054</name>
</gene>
<keyword evidence="2" id="KW-1185">Reference proteome</keyword>
<reference evidence="1" key="1">
    <citation type="submission" date="2021-06" db="EMBL/GenBank/DDBJ databases">
        <authorList>
            <person name="Kallberg Y."/>
            <person name="Tangrot J."/>
            <person name="Rosling A."/>
        </authorList>
    </citation>
    <scope>NUCLEOTIDE SEQUENCE</scope>
    <source>
        <strain evidence="1">IN212</strain>
    </source>
</reference>
<dbReference type="OrthoDB" id="2404417at2759"/>
<comment type="caution">
    <text evidence="1">The sequence shown here is derived from an EMBL/GenBank/DDBJ whole genome shotgun (WGS) entry which is preliminary data.</text>
</comment>
<dbReference type="Proteomes" id="UP000789396">
    <property type="component" value="Unassembled WGS sequence"/>
</dbReference>